<sequence>MTGKMTFAAFAALMIGAGSAQALTASYGLTVSGSRNVPTLSLSNTGDVAITQIAFFIGDTAYNIDGLSSISNGTSGSYTLVGVDTNTSGGSTSAGRSDDFSITYTGFLGGDSFSFGADVDRDHANTVEDYRNVFSDGGYMRFTFAEGSVLTAQFADMNTGDTTYDYVGAAAVPLPAGAVLLLGGLAGFGALRRRQKV</sequence>
<evidence type="ECO:0000256" key="1">
    <source>
        <dbReference type="SAM" id="Phobius"/>
    </source>
</evidence>
<organism evidence="3 4">
    <name type="scientific">Litorivita pollutaquae</name>
    <dbReference type="NCBI Taxonomy" id="2200892"/>
    <lineage>
        <taxon>Bacteria</taxon>
        <taxon>Pseudomonadati</taxon>
        <taxon>Pseudomonadota</taxon>
        <taxon>Alphaproteobacteria</taxon>
        <taxon>Rhodobacterales</taxon>
        <taxon>Paracoccaceae</taxon>
        <taxon>Litorivita</taxon>
    </lineage>
</organism>
<feature type="transmembrane region" description="Helical" evidence="1">
    <location>
        <begin position="166"/>
        <end position="191"/>
    </location>
</feature>
<accession>A0A2V4N1E0</accession>
<evidence type="ECO:0000313" key="4">
    <source>
        <dbReference type="Proteomes" id="UP000248012"/>
    </source>
</evidence>
<dbReference type="InterPro" id="IPR022472">
    <property type="entry name" value="VPLPA-CTERM"/>
</dbReference>
<evidence type="ECO:0008006" key="5">
    <source>
        <dbReference type="Google" id="ProtNLM"/>
    </source>
</evidence>
<dbReference type="RefSeq" id="WP_110795346.1">
    <property type="nucleotide sequence ID" value="NZ_KZ826482.1"/>
</dbReference>
<dbReference type="Proteomes" id="UP000248012">
    <property type="component" value="Unassembled WGS sequence"/>
</dbReference>
<dbReference type="OrthoDB" id="7858321at2"/>
<evidence type="ECO:0000256" key="2">
    <source>
        <dbReference type="SAM" id="SignalP"/>
    </source>
</evidence>
<keyword evidence="1" id="KW-0812">Transmembrane</keyword>
<feature type="signal peptide" evidence="2">
    <location>
        <begin position="1"/>
        <end position="22"/>
    </location>
</feature>
<dbReference type="AlphaFoldDB" id="A0A2V4N1E0"/>
<comment type="caution">
    <text evidence="3">The sequence shown here is derived from an EMBL/GenBank/DDBJ whole genome shotgun (WGS) entry which is preliminary data.</text>
</comment>
<dbReference type="NCBIfam" id="TIGR03370">
    <property type="entry name" value="VPLPA-CTERM"/>
    <property type="match status" value="1"/>
</dbReference>
<proteinExistence type="predicted"/>
<keyword evidence="1" id="KW-1133">Transmembrane helix</keyword>
<keyword evidence="4" id="KW-1185">Reference proteome</keyword>
<protein>
    <recommendedName>
        <fullName evidence="5">VPLPA-CTERM protein sorting domain-containing protein</fullName>
    </recommendedName>
</protein>
<dbReference type="EMBL" id="QFVT01000003">
    <property type="protein sequence ID" value="PYC48614.1"/>
    <property type="molecule type" value="Genomic_DNA"/>
</dbReference>
<name>A0A2V4N1E0_9RHOB</name>
<keyword evidence="2" id="KW-0732">Signal</keyword>
<evidence type="ECO:0000313" key="3">
    <source>
        <dbReference type="EMBL" id="PYC48614.1"/>
    </source>
</evidence>
<gene>
    <name evidence="3" type="ORF">DI396_06540</name>
</gene>
<keyword evidence="1" id="KW-0472">Membrane</keyword>
<reference evidence="3 4" key="1">
    <citation type="submission" date="2018-05" db="EMBL/GenBank/DDBJ databases">
        <title>Oceanovita maritima gen. nov., sp. nov., a marine bacterium in the family Rhodobacteraceae isolated from surface seawater of Lundu port Xiamen, China.</title>
        <authorList>
            <person name="Hetharua B.H."/>
            <person name="Min D."/>
            <person name="Liao H."/>
            <person name="Tian Y."/>
        </authorList>
    </citation>
    <scope>NUCLEOTIDE SEQUENCE [LARGE SCALE GENOMIC DNA]</scope>
    <source>
        <strain evidence="3 4">FSX-11</strain>
    </source>
</reference>
<feature type="chain" id="PRO_5016152855" description="VPLPA-CTERM protein sorting domain-containing protein" evidence="2">
    <location>
        <begin position="23"/>
        <end position="197"/>
    </location>
</feature>